<dbReference type="GO" id="GO:0005230">
    <property type="term" value="F:extracellular ligand-gated monoatomic ion channel activity"/>
    <property type="evidence" value="ECO:0007669"/>
    <property type="project" value="InterPro"/>
</dbReference>
<feature type="domain" description="Neurotransmitter-gated ion-channel transmembrane" evidence="7">
    <location>
        <begin position="114"/>
        <end position="437"/>
    </location>
</feature>
<dbReference type="Gene3D" id="1.20.58.390">
    <property type="entry name" value="Neurotransmitter-gated ion-channel transmembrane domain"/>
    <property type="match status" value="2"/>
</dbReference>
<evidence type="ECO:0000259" key="6">
    <source>
        <dbReference type="Pfam" id="PF02931"/>
    </source>
</evidence>
<evidence type="ECO:0000256" key="1">
    <source>
        <dbReference type="ARBA" id="ARBA00004141"/>
    </source>
</evidence>
<protein>
    <submittedName>
        <fullName evidence="9">Uncharacterized protein</fullName>
    </submittedName>
</protein>
<dbReference type="PROSITE" id="PS00236">
    <property type="entry name" value="NEUROTR_ION_CHANNEL"/>
    <property type="match status" value="1"/>
</dbReference>
<dbReference type="PANTHER" id="PTHR18945">
    <property type="entry name" value="NEUROTRANSMITTER GATED ION CHANNEL"/>
    <property type="match status" value="1"/>
</dbReference>
<keyword evidence="2 5" id="KW-0812">Transmembrane</keyword>
<feature type="domain" description="Neurotransmitter-gated ion-channel ligand-binding" evidence="6">
    <location>
        <begin position="5"/>
        <end position="107"/>
    </location>
</feature>
<dbReference type="Proteomes" id="UP000887540">
    <property type="component" value="Unplaced"/>
</dbReference>
<dbReference type="InterPro" id="IPR006202">
    <property type="entry name" value="Neur_chan_lig-bd"/>
</dbReference>
<comment type="subcellular location">
    <subcellularLocation>
        <location evidence="1">Membrane</location>
        <topology evidence="1">Multi-pass membrane protein</topology>
    </subcellularLocation>
</comment>
<dbReference type="SUPFAM" id="SSF63712">
    <property type="entry name" value="Nicotinic receptor ligand binding domain-like"/>
    <property type="match status" value="1"/>
</dbReference>
<keyword evidence="3 5" id="KW-1133">Transmembrane helix</keyword>
<dbReference type="FunFam" id="1.20.58.390:FF:000073">
    <property type="entry name" value="Neuronal acetylcholine receptor subunit alpha-9-II"/>
    <property type="match status" value="1"/>
</dbReference>
<dbReference type="GO" id="GO:0016020">
    <property type="term" value="C:membrane"/>
    <property type="evidence" value="ECO:0007669"/>
    <property type="project" value="UniProtKB-SubCell"/>
</dbReference>
<dbReference type="InterPro" id="IPR036719">
    <property type="entry name" value="Neuro-gated_channel_TM_sf"/>
</dbReference>
<dbReference type="InterPro" id="IPR018000">
    <property type="entry name" value="Neurotransmitter_ion_chnl_CS"/>
</dbReference>
<keyword evidence="4 5" id="KW-0472">Membrane</keyword>
<feature type="transmembrane region" description="Helical" evidence="5">
    <location>
        <begin position="169"/>
        <end position="195"/>
    </location>
</feature>
<name>A0A914E9Q2_9BILA</name>
<dbReference type="WBParaSite" id="ACRNAN_scaffold6331.g25874.t1">
    <property type="protein sequence ID" value="ACRNAN_scaffold6331.g25874.t1"/>
    <property type="gene ID" value="ACRNAN_scaffold6331.g25874"/>
</dbReference>
<dbReference type="FunFam" id="2.70.170.10:FF:000060">
    <property type="entry name" value="Nicotinic acetylcholine receptor subunit alpha4"/>
    <property type="match status" value="1"/>
</dbReference>
<reference evidence="9" key="1">
    <citation type="submission" date="2022-11" db="UniProtKB">
        <authorList>
            <consortium name="WormBaseParasite"/>
        </authorList>
    </citation>
    <scope>IDENTIFICATION</scope>
</reference>
<evidence type="ECO:0000313" key="8">
    <source>
        <dbReference type="Proteomes" id="UP000887540"/>
    </source>
</evidence>
<keyword evidence="8" id="KW-1185">Reference proteome</keyword>
<dbReference type="InterPro" id="IPR006201">
    <property type="entry name" value="Neur_channel"/>
</dbReference>
<dbReference type="SUPFAM" id="SSF90112">
    <property type="entry name" value="Neurotransmitter-gated ion-channel transmembrane pore"/>
    <property type="match status" value="1"/>
</dbReference>
<dbReference type="Pfam" id="PF02932">
    <property type="entry name" value="Neur_chan_memb"/>
    <property type="match status" value="1"/>
</dbReference>
<dbReference type="Gene3D" id="2.70.170.10">
    <property type="entry name" value="Neurotransmitter-gated ion-channel ligand-binding domain"/>
    <property type="match status" value="1"/>
</dbReference>
<dbReference type="InterPro" id="IPR038050">
    <property type="entry name" value="Neuro_actylchol_rec"/>
</dbReference>
<dbReference type="AlphaFoldDB" id="A0A914E9Q2"/>
<feature type="transmembrane region" description="Helical" evidence="5">
    <location>
        <begin position="421"/>
        <end position="441"/>
    </location>
</feature>
<sequence length="446" mass="51137">MWPVNAIVTFCGNVTWIPPAIIRSSCRILVTWFPFDDQECLMKFGSWTYSGFFTDLYNGSVSLDPYTPNGEWDLLDVVANRNVRIYDCCPNEPYHDVTLKISVRRRTLYYGFNLVIPSILISSLALLGFALPPDSGEKLNLCVTIFMSLCVFMLMVAETMPQTSDTLPLIAVYFTCVMFEVGASVICTVIVLNFHHRNAESYYPMSNFLRSVLLDWLPWILCMRRPPRIKIPNSYDPTTSFNKVKTRNGRPRSILVGSFNVDDRLLADPRVYGKLNGNLVHSHSCPTDELHLDSYSLNVSRRKRSWKENSDESEAGLLIYSRANTERFLNNNSNHTTTNLLMLDNHVISNTDLCNNSNVYNEKSHKPPPFDDSNQSHPFNQDQFSLLMSHVRILTAKVQKEELLNEVRAEWMFAAMVVDRICFITFSFFLFSCTAIIIWQAPHLLV</sequence>
<proteinExistence type="predicted"/>
<organism evidence="8 9">
    <name type="scientific">Acrobeloides nanus</name>
    <dbReference type="NCBI Taxonomy" id="290746"/>
    <lineage>
        <taxon>Eukaryota</taxon>
        <taxon>Metazoa</taxon>
        <taxon>Ecdysozoa</taxon>
        <taxon>Nematoda</taxon>
        <taxon>Chromadorea</taxon>
        <taxon>Rhabditida</taxon>
        <taxon>Tylenchina</taxon>
        <taxon>Cephalobomorpha</taxon>
        <taxon>Cephaloboidea</taxon>
        <taxon>Cephalobidae</taxon>
        <taxon>Acrobeloides</taxon>
    </lineage>
</organism>
<evidence type="ECO:0000259" key="7">
    <source>
        <dbReference type="Pfam" id="PF02932"/>
    </source>
</evidence>
<evidence type="ECO:0000256" key="5">
    <source>
        <dbReference type="SAM" id="Phobius"/>
    </source>
</evidence>
<evidence type="ECO:0000256" key="3">
    <source>
        <dbReference type="ARBA" id="ARBA00022989"/>
    </source>
</evidence>
<dbReference type="Pfam" id="PF02931">
    <property type="entry name" value="Neur_chan_LBD"/>
    <property type="match status" value="1"/>
</dbReference>
<dbReference type="GO" id="GO:0004888">
    <property type="term" value="F:transmembrane signaling receptor activity"/>
    <property type="evidence" value="ECO:0007669"/>
    <property type="project" value="InterPro"/>
</dbReference>
<feature type="transmembrane region" description="Helical" evidence="5">
    <location>
        <begin position="138"/>
        <end position="157"/>
    </location>
</feature>
<feature type="transmembrane region" description="Helical" evidence="5">
    <location>
        <begin position="108"/>
        <end position="132"/>
    </location>
</feature>
<dbReference type="InterPro" id="IPR006029">
    <property type="entry name" value="Neurotrans-gated_channel_TM"/>
</dbReference>
<accession>A0A914E9Q2</accession>
<evidence type="ECO:0000256" key="4">
    <source>
        <dbReference type="ARBA" id="ARBA00023136"/>
    </source>
</evidence>
<dbReference type="InterPro" id="IPR036734">
    <property type="entry name" value="Neur_chan_lig-bd_sf"/>
</dbReference>
<dbReference type="CDD" id="cd19051">
    <property type="entry name" value="LGIC_TM_cation"/>
    <property type="match status" value="1"/>
</dbReference>
<evidence type="ECO:0000313" key="9">
    <source>
        <dbReference type="WBParaSite" id="ACRNAN_scaffold6331.g25874.t1"/>
    </source>
</evidence>
<evidence type="ECO:0000256" key="2">
    <source>
        <dbReference type="ARBA" id="ARBA00022692"/>
    </source>
</evidence>